<name>I5BZ77_9BACT</name>
<evidence type="ECO:0000313" key="7">
    <source>
        <dbReference type="EMBL" id="EIM74879.1"/>
    </source>
</evidence>
<dbReference type="PROSITE" id="PS01183">
    <property type="entry name" value="UBIE_1"/>
    <property type="match status" value="1"/>
</dbReference>
<keyword evidence="6" id="KW-0472">Membrane</keyword>
<feature type="binding site" evidence="5">
    <location>
        <position position="156"/>
    </location>
    <ligand>
        <name>S-adenosyl-L-methionine</name>
        <dbReference type="ChEBI" id="CHEBI:59789"/>
    </ligand>
</feature>
<dbReference type="STRING" id="1189621.A3SI_14874"/>
<dbReference type="CDD" id="cd02440">
    <property type="entry name" value="AdoMet_MTases"/>
    <property type="match status" value="1"/>
</dbReference>
<keyword evidence="7" id="KW-0830">Ubiquinone</keyword>
<dbReference type="Gene3D" id="3.40.50.150">
    <property type="entry name" value="Vaccinia Virus protein VP39"/>
    <property type="match status" value="1"/>
</dbReference>
<evidence type="ECO:0000256" key="6">
    <source>
        <dbReference type="SAM" id="Phobius"/>
    </source>
</evidence>
<comment type="function">
    <text evidence="5">Methyltransferase required for the conversion of demethylmenaquinol (DMKH2) to menaquinol (MKH2).</text>
</comment>
<dbReference type="InterPro" id="IPR029063">
    <property type="entry name" value="SAM-dependent_MTases_sf"/>
</dbReference>
<feature type="binding site" evidence="5">
    <location>
        <position position="92"/>
    </location>
    <ligand>
        <name>S-adenosyl-L-methionine</name>
        <dbReference type="ChEBI" id="CHEBI:59789"/>
    </ligand>
</feature>
<keyword evidence="3 5" id="KW-0808">Transferase</keyword>
<keyword evidence="1 5" id="KW-0474">Menaquinone biosynthesis</keyword>
<dbReference type="PANTHER" id="PTHR43591">
    <property type="entry name" value="METHYLTRANSFERASE"/>
    <property type="match status" value="1"/>
</dbReference>
<keyword evidence="2 5" id="KW-0489">Methyltransferase</keyword>
<dbReference type="PROSITE" id="PS51608">
    <property type="entry name" value="SAM_MT_UBIE"/>
    <property type="match status" value="1"/>
</dbReference>
<sequence length="266" mass="30145">MTENNGQHFSWARVIVVLLHFNSLPIMSVVPYKDKNEGKKQQVAEMFNNISPKYDFLNHLLSLGIDIQWRKKAVKLLKKDQPKLILDIATGTGDFAIEALALKPEKIIGVDISEGMLAEGKKKMKKKKLEHIIDLQLGDSEKLLFEDNKFDAVIVSFGVRNFENLEKGLSDMYRVLKPGGKTVIVEFSKPRAFPMKQLYNFYFTYILPQIGKVVSKDTSAYTYLPESVQVFPDGKDFLSVLEKVGFKQTVCKPLTFGISSIYVGVK</sequence>
<dbReference type="EMBL" id="AJYA01000037">
    <property type="protein sequence ID" value="EIM74879.1"/>
    <property type="molecule type" value="Genomic_DNA"/>
</dbReference>
<evidence type="ECO:0000256" key="3">
    <source>
        <dbReference type="ARBA" id="ARBA00022679"/>
    </source>
</evidence>
<keyword evidence="8" id="KW-1185">Reference proteome</keyword>
<dbReference type="AlphaFoldDB" id="I5BZ77"/>
<organism evidence="7 8">
    <name type="scientific">Nitritalea halalkaliphila LW7</name>
    <dbReference type="NCBI Taxonomy" id="1189621"/>
    <lineage>
        <taxon>Bacteria</taxon>
        <taxon>Pseudomonadati</taxon>
        <taxon>Bacteroidota</taxon>
        <taxon>Cytophagia</taxon>
        <taxon>Cytophagales</taxon>
        <taxon>Cyclobacteriaceae</taxon>
        <taxon>Nitritalea</taxon>
    </lineage>
</organism>
<dbReference type="Pfam" id="PF01209">
    <property type="entry name" value="Ubie_methyltran"/>
    <property type="match status" value="1"/>
</dbReference>
<dbReference type="PANTHER" id="PTHR43591:SF24">
    <property type="entry name" value="2-METHOXY-6-POLYPRENYL-1,4-BENZOQUINOL METHYLASE, MITOCHONDRIAL"/>
    <property type="match status" value="1"/>
</dbReference>
<reference evidence="7 8" key="1">
    <citation type="submission" date="2012-05" db="EMBL/GenBank/DDBJ databases">
        <title>Genome sequence of Nitritalea halalkaliphila LW7.</title>
        <authorList>
            <person name="Jangir P.K."/>
            <person name="Singh A."/>
            <person name="Shivaji S."/>
            <person name="Sharma R."/>
        </authorList>
    </citation>
    <scope>NUCLEOTIDE SEQUENCE [LARGE SCALE GENOMIC DNA]</scope>
    <source>
        <strain evidence="7 8">LW7</strain>
    </source>
</reference>
<comment type="pathway">
    <text evidence="5">Quinol/quinone metabolism; menaquinone biosynthesis; menaquinol from 1,4-dihydroxy-2-naphthoate: step 2/2.</text>
</comment>
<dbReference type="Proteomes" id="UP000005551">
    <property type="component" value="Unassembled WGS sequence"/>
</dbReference>
<dbReference type="UniPathway" id="UPA00079">
    <property type="reaction ID" value="UER00169"/>
</dbReference>
<dbReference type="HAMAP" id="MF_01813">
    <property type="entry name" value="MenG_UbiE_methyltr"/>
    <property type="match status" value="1"/>
</dbReference>
<feature type="binding site" evidence="5">
    <location>
        <position position="111"/>
    </location>
    <ligand>
        <name>S-adenosyl-L-methionine</name>
        <dbReference type="ChEBI" id="CHEBI:59789"/>
    </ligand>
</feature>
<evidence type="ECO:0000256" key="1">
    <source>
        <dbReference type="ARBA" id="ARBA00022428"/>
    </source>
</evidence>
<evidence type="ECO:0000313" key="8">
    <source>
        <dbReference type="Proteomes" id="UP000005551"/>
    </source>
</evidence>
<proteinExistence type="inferred from homology"/>
<evidence type="ECO:0000256" key="5">
    <source>
        <dbReference type="HAMAP-Rule" id="MF_01813"/>
    </source>
</evidence>
<feature type="binding site" evidence="5">
    <location>
        <begin position="139"/>
        <end position="140"/>
    </location>
    <ligand>
        <name>S-adenosyl-L-methionine</name>
        <dbReference type="ChEBI" id="CHEBI:59789"/>
    </ligand>
</feature>
<dbReference type="EC" id="2.1.1.163" evidence="5"/>
<dbReference type="NCBIfam" id="TIGR01934">
    <property type="entry name" value="MenG_MenH_UbiE"/>
    <property type="match status" value="1"/>
</dbReference>
<dbReference type="PATRIC" id="fig|1189621.3.peg.3094"/>
<dbReference type="NCBIfam" id="NF001244">
    <property type="entry name" value="PRK00216.1-5"/>
    <property type="match status" value="1"/>
</dbReference>
<evidence type="ECO:0000256" key="2">
    <source>
        <dbReference type="ARBA" id="ARBA00022603"/>
    </source>
</evidence>
<protein>
    <recommendedName>
        <fullName evidence="5">Demethylmenaquinone methyltransferase</fullName>
        <ecNumber evidence="5">2.1.1.163</ecNumber>
    </recommendedName>
</protein>
<dbReference type="InterPro" id="IPR023576">
    <property type="entry name" value="UbiE/COQ5_MeTrFase_CS"/>
</dbReference>
<dbReference type="GO" id="GO:0009234">
    <property type="term" value="P:menaquinone biosynthetic process"/>
    <property type="evidence" value="ECO:0007669"/>
    <property type="project" value="UniProtKB-UniRule"/>
</dbReference>
<keyword evidence="6" id="KW-0812">Transmembrane</keyword>
<comment type="catalytic activity">
    <reaction evidence="5">
        <text>a 2-demethylmenaquinol + S-adenosyl-L-methionine = a menaquinol + S-adenosyl-L-homocysteine + H(+)</text>
        <dbReference type="Rhea" id="RHEA:42640"/>
        <dbReference type="Rhea" id="RHEA-COMP:9539"/>
        <dbReference type="Rhea" id="RHEA-COMP:9563"/>
        <dbReference type="ChEBI" id="CHEBI:15378"/>
        <dbReference type="ChEBI" id="CHEBI:18151"/>
        <dbReference type="ChEBI" id="CHEBI:55437"/>
        <dbReference type="ChEBI" id="CHEBI:57856"/>
        <dbReference type="ChEBI" id="CHEBI:59789"/>
        <dbReference type="EC" id="2.1.1.163"/>
    </reaction>
</comment>
<accession>I5BZ77</accession>
<dbReference type="PROSITE" id="PS01184">
    <property type="entry name" value="UBIE_2"/>
    <property type="match status" value="1"/>
</dbReference>
<dbReference type="GO" id="GO:0032259">
    <property type="term" value="P:methylation"/>
    <property type="evidence" value="ECO:0007669"/>
    <property type="project" value="UniProtKB-KW"/>
</dbReference>
<comment type="similarity">
    <text evidence="5">Belongs to the class I-like SAM-binding methyltransferase superfamily. MenG/UbiE family.</text>
</comment>
<keyword evidence="6" id="KW-1133">Transmembrane helix</keyword>
<evidence type="ECO:0000256" key="4">
    <source>
        <dbReference type="ARBA" id="ARBA00022691"/>
    </source>
</evidence>
<dbReference type="InterPro" id="IPR004033">
    <property type="entry name" value="UbiE/COQ5_MeTrFase"/>
</dbReference>
<dbReference type="SUPFAM" id="SSF53335">
    <property type="entry name" value="S-adenosyl-L-methionine-dependent methyltransferases"/>
    <property type="match status" value="1"/>
</dbReference>
<comment type="caution">
    <text evidence="7">The sequence shown here is derived from an EMBL/GenBank/DDBJ whole genome shotgun (WGS) entry which is preliminary data.</text>
</comment>
<gene>
    <name evidence="5" type="primary">menG</name>
    <name evidence="7" type="ORF">A3SI_14874</name>
</gene>
<keyword evidence="4 5" id="KW-0949">S-adenosyl-L-methionine</keyword>
<feature type="transmembrane region" description="Helical" evidence="6">
    <location>
        <begin position="12"/>
        <end position="32"/>
    </location>
</feature>
<dbReference type="GO" id="GO:0043770">
    <property type="term" value="F:demethylmenaquinone methyltransferase activity"/>
    <property type="evidence" value="ECO:0007669"/>
    <property type="project" value="UniProtKB-UniRule"/>
</dbReference>